<feature type="domain" description="RNA polymerase sigma-70" evidence="1">
    <location>
        <begin position="13"/>
        <end position="39"/>
    </location>
</feature>
<dbReference type="AlphaFoldDB" id="A0A2T4U4Q6"/>
<dbReference type="PROSITE" id="PS00716">
    <property type="entry name" value="SIGMA70_2"/>
    <property type="match status" value="1"/>
</dbReference>
<keyword evidence="3" id="KW-1185">Reference proteome</keyword>
<dbReference type="InterPro" id="IPR000943">
    <property type="entry name" value="RNA_pol_sigma70"/>
</dbReference>
<dbReference type="GO" id="GO:0006352">
    <property type="term" value="P:DNA-templated transcription initiation"/>
    <property type="evidence" value="ECO:0007669"/>
    <property type="project" value="InterPro"/>
</dbReference>
<dbReference type="InterPro" id="IPR013324">
    <property type="entry name" value="RNA_pol_sigma_r3/r4-like"/>
</dbReference>
<organism evidence="2 3">
    <name type="scientific">Alkalicoccus saliphilus</name>
    <dbReference type="NCBI Taxonomy" id="200989"/>
    <lineage>
        <taxon>Bacteria</taxon>
        <taxon>Bacillati</taxon>
        <taxon>Bacillota</taxon>
        <taxon>Bacilli</taxon>
        <taxon>Bacillales</taxon>
        <taxon>Bacillaceae</taxon>
        <taxon>Alkalicoccus</taxon>
    </lineage>
</organism>
<dbReference type="Proteomes" id="UP000240509">
    <property type="component" value="Unassembled WGS sequence"/>
</dbReference>
<dbReference type="SUPFAM" id="SSF88659">
    <property type="entry name" value="Sigma3 and sigma4 domains of RNA polymerase sigma factors"/>
    <property type="match status" value="1"/>
</dbReference>
<comment type="caution">
    <text evidence="2">The sequence shown here is derived from an EMBL/GenBank/DDBJ whole genome shotgun (WGS) entry which is preliminary data.</text>
</comment>
<reference evidence="2 3" key="1">
    <citation type="submission" date="2018-03" db="EMBL/GenBank/DDBJ databases">
        <title>Alkalicoccus saliphilus sp. nov., isolated from a mineral pool.</title>
        <authorList>
            <person name="Zhao B."/>
        </authorList>
    </citation>
    <scope>NUCLEOTIDE SEQUENCE [LARGE SCALE GENOMIC DNA]</scope>
    <source>
        <strain evidence="2 3">6AG</strain>
    </source>
</reference>
<sequence length="47" mass="5537">MLLYLFNGEDSLSRVEVSKALSISLQRVYQMEKLTLRKLKLSMEINF</sequence>
<protein>
    <recommendedName>
        <fullName evidence="1">RNA polymerase sigma-70 domain-containing protein</fullName>
    </recommendedName>
</protein>
<proteinExistence type="predicted"/>
<name>A0A2T4U4Q6_9BACI</name>
<evidence type="ECO:0000313" key="2">
    <source>
        <dbReference type="EMBL" id="PTL38374.1"/>
    </source>
</evidence>
<gene>
    <name evidence="2" type="ORF">C6Y45_11480</name>
</gene>
<dbReference type="GO" id="GO:0003700">
    <property type="term" value="F:DNA-binding transcription factor activity"/>
    <property type="evidence" value="ECO:0007669"/>
    <property type="project" value="InterPro"/>
</dbReference>
<accession>A0A2T4U4Q6</accession>
<evidence type="ECO:0000259" key="1">
    <source>
        <dbReference type="PROSITE" id="PS00716"/>
    </source>
</evidence>
<dbReference type="EMBL" id="PZJJ01000019">
    <property type="protein sequence ID" value="PTL38374.1"/>
    <property type="molecule type" value="Genomic_DNA"/>
</dbReference>
<evidence type="ECO:0000313" key="3">
    <source>
        <dbReference type="Proteomes" id="UP000240509"/>
    </source>
</evidence>